<comment type="cofactor">
    <cofactor evidence="1">
        <name>Mn(2+)</name>
        <dbReference type="ChEBI" id="CHEBI:29035"/>
    </cofactor>
</comment>
<keyword evidence="9" id="KW-1185">Reference proteome</keyword>
<protein>
    <recommendedName>
        <fullName evidence="7">Nudix hydrolase domain-containing protein</fullName>
    </recommendedName>
</protein>
<evidence type="ECO:0000313" key="9">
    <source>
        <dbReference type="Proteomes" id="UP000591131"/>
    </source>
</evidence>
<reference evidence="8 9" key="1">
    <citation type="submission" date="2020-04" db="EMBL/GenBank/DDBJ databases">
        <title>Perkinsus chesapeaki whole genome sequence.</title>
        <authorList>
            <person name="Bogema D.R."/>
        </authorList>
    </citation>
    <scope>NUCLEOTIDE SEQUENCE [LARGE SCALE GENOMIC DNA]</scope>
    <source>
        <strain evidence="8">ATCC PRA-425</strain>
    </source>
</reference>
<comment type="cofactor">
    <cofactor evidence="2">
        <name>Mg(2+)</name>
        <dbReference type="ChEBI" id="CHEBI:18420"/>
    </cofactor>
</comment>
<keyword evidence="3" id="KW-0479">Metal-binding</keyword>
<dbReference type="InterPro" id="IPR000086">
    <property type="entry name" value="NUDIX_hydrolase_dom"/>
</dbReference>
<dbReference type="AlphaFoldDB" id="A0A7J6LNI8"/>
<dbReference type="Gene3D" id="3.90.79.10">
    <property type="entry name" value="Nucleoside Triphosphate Pyrophosphohydrolase"/>
    <property type="match status" value="1"/>
</dbReference>
<gene>
    <name evidence="8" type="ORF">FOL47_007035</name>
</gene>
<feature type="domain" description="Nudix hydrolase" evidence="7">
    <location>
        <begin position="5"/>
        <end position="167"/>
    </location>
</feature>
<dbReference type="EMBL" id="JAAPAO010000401">
    <property type="protein sequence ID" value="KAF4660767.1"/>
    <property type="molecule type" value="Genomic_DNA"/>
</dbReference>
<evidence type="ECO:0000256" key="6">
    <source>
        <dbReference type="ARBA" id="ARBA00023211"/>
    </source>
</evidence>
<dbReference type="Proteomes" id="UP000591131">
    <property type="component" value="Unassembled WGS sequence"/>
</dbReference>
<keyword evidence="4" id="KW-0378">Hydrolase</keyword>
<accession>A0A7J6LNI8</accession>
<evidence type="ECO:0000256" key="3">
    <source>
        <dbReference type="ARBA" id="ARBA00022723"/>
    </source>
</evidence>
<dbReference type="SUPFAM" id="SSF55811">
    <property type="entry name" value="Nudix"/>
    <property type="match status" value="1"/>
</dbReference>
<name>A0A7J6LNI8_PERCH</name>
<evidence type="ECO:0000256" key="4">
    <source>
        <dbReference type="ARBA" id="ARBA00022801"/>
    </source>
</evidence>
<dbReference type="PROSITE" id="PS51462">
    <property type="entry name" value="NUDIX"/>
    <property type="match status" value="1"/>
</dbReference>
<organism evidence="8 9">
    <name type="scientific">Perkinsus chesapeaki</name>
    <name type="common">Clam parasite</name>
    <name type="synonym">Perkinsus andrewsi</name>
    <dbReference type="NCBI Taxonomy" id="330153"/>
    <lineage>
        <taxon>Eukaryota</taxon>
        <taxon>Sar</taxon>
        <taxon>Alveolata</taxon>
        <taxon>Perkinsozoa</taxon>
        <taxon>Perkinsea</taxon>
        <taxon>Perkinsida</taxon>
        <taxon>Perkinsidae</taxon>
        <taxon>Perkinsus</taxon>
    </lineage>
</organism>
<sequence>MPKPRWSESSSILLFVGDKVCMVRRSGASRFMPHALVFPGGKLEEEDRLWAKDFAHKTTTRCCCSRCHGAFTDIAYRKCALRELKEETAIELNAAKTISKMVYLCQFQTPDYEALRTKKGGFITRFYVCALSSDSEGSQALKNVATCDGQETTQLVDGFTAEILDDT</sequence>
<keyword evidence="5" id="KW-0460">Magnesium</keyword>
<evidence type="ECO:0000259" key="7">
    <source>
        <dbReference type="PROSITE" id="PS51462"/>
    </source>
</evidence>
<evidence type="ECO:0000313" key="8">
    <source>
        <dbReference type="EMBL" id="KAF4660767.1"/>
    </source>
</evidence>
<dbReference type="PANTHER" id="PTHR12318:SF0">
    <property type="entry name" value="ACYL-COENZYME A DIPHOSPHATASE NUDT19"/>
    <property type="match status" value="1"/>
</dbReference>
<proteinExistence type="predicted"/>
<dbReference type="InterPro" id="IPR039121">
    <property type="entry name" value="NUDT19"/>
</dbReference>
<dbReference type="OrthoDB" id="1695362at2759"/>
<dbReference type="GO" id="GO:0046872">
    <property type="term" value="F:metal ion binding"/>
    <property type="evidence" value="ECO:0007669"/>
    <property type="project" value="UniProtKB-KW"/>
</dbReference>
<evidence type="ECO:0000256" key="2">
    <source>
        <dbReference type="ARBA" id="ARBA00001946"/>
    </source>
</evidence>
<keyword evidence="6" id="KW-0464">Manganese</keyword>
<evidence type="ECO:0000256" key="1">
    <source>
        <dbReference type="ARBA" id="ARBA00001936"/>
    </source>
</evidence>
<dbReference type="GO" id="GO:0005739">
    <property type="term" value="C:mitochondrion"/>
    <property type="evidence" value="ECO:0007669"/>
    <property type="project" value="TreeGrafter"/>
</dbReference>
<dbReference type="GO" id="GO:0016818">
    <property type="term" value="F:hydrolase activity, acting on acid anhydrides, in phosphorus-containing anhydrides"/>
    <property type="evidence" value="ECO:0007669"/>
    <property type="project" value="InterPro"/>
</dbReference>
<dbReference type="PANTHER" id="PTHR12318">
    <property type="entry name" value="TESTOSTERONE-REGULATED PROTEIN RP2"/>
    <property type="match status" value="1"/>
</dbReference>
<evidence type="ECO:0000256" key="5">
    <source>
        <dbReference type="ARBA" id="ARBA00022842"/>
    </source>
</evidence>
<dbReference type="InterPro" id="IPR015797">
    <property type="entry name" value="NUDIX_hydrolase-like_dom_sf"/>
</dbReference>
<comment type="caution">
    <text evidence="8">The sequence shown here is derived from an EMBL/GenBank/DDBJ whole genome shotgun (WGS) entry which is preliminary data.</text>
</comment>